<evidence type="ECO:0000256" key="3">
    <source>
        <dbReference type="ARBA" id="ARBA00022989"/>
    </source>
</evidence>
<feature type="transmembrane region" description="Helical" evidence="5">
    <location>
        <begin position="235"/>
        <end position="256"/>
    </location>
</feature>
<evidence type="ECO:0000256" key="2">
    <source>
        <dbReference type="ARBA" id="ARBA00022692"/>
    </source>
</evidence>
<dbReference type="AlphaFoldDB" id="A0A836H324"/>
<dbReference type="RefSeq" id="XP_067689969.1">
    <property type="nucleotide sequence ID" value="XM_067833866.1"/>
</dbReference>
<dbReference type="OrthoDB" id="1100342at2759"/>
<dbReference type="GO" id="GO:0005385">
    <property type="term" value="F:zinc ion transmembrane transporter activity"/>
    <property type="evidence" value="ECO:0007669"/>
    <property type="project" value="TreeGrafter"/>
</dbReference>
<feature type="transmembrane region" description="Helical" evidence="5">
    <location>
        <begin position="57"/>
        <end position="79"/>
    </location>
</feature>
<dbReference type="KEGG" id="lenr:94169376"/>
<dbReference type="EMBL" id="JAFHKP010000033">
    <property type="protein sequence ID" value="KAG5469961.1"/>
    <property type="molecule type" value="Genomic_DNA"/>
</dbReference>
<proteinExistence type="predicted"/>
<dbReference type="PANTHER" id="PTHR11040:SF44">
    <property type="entry name" value="PROTEIN ZNTC-RELATED"/>
    <property type="match status" value="1"/>
</dbReference>
<evidence type="ECO:0000256" key="1">
    <source>
        <dbReference type="ARBA" id="ARBA00004141"/>
    </source>
</evidence>
<keyword evidence="3 5" id="KW-1133">Transmembrane helix</keyword>
<comment type="subcellular location">
    <subcellularLocation>
        <location evidence="1">Membrane</location>
        <topology evidence="1">Multi-pass membrane protein</topology>
    </subcellularLocation>
</comment>
<keyword evidence="2 5" id="KW-0812">Transmembrane</keyword>
<accession>A0A836H324</accession>
<evidence type="ECO:0000256" key="4">
    <source>
        <dbReference type="ARBA" id="ARBA00023136"/>
    </source>
</evidence>
<dbReference type="GO" id="GO:0005886">
    <property type="term" value="C:plasma membrane"/>
    <property type="evidence" value="ECO:0007669"/>
    <property type="project" value="TreeGrafter"/>
</dbReference>
<dbReference type="Proteomes" id="UP000674179">
    <property type="component" value="Chromosome 33"/>
</dbReference>
<dbReference type="PANTHER" id="PTHR11040">
    <property type="entry name" value="ZINC/IRON TRANSPORTER"/>
    <property type="match status" value="1"/>
</dbReference>
<protein>
    <submittedName>
        <fullName evidence="6">Uncharacterized protein</fullName>
    </submittedName>
</protein>
<feature type="transmembrane region" description="Helical" evidence="5">
    <location>
        <begin position="312"/>
        <end position="331"/>
    </location>
</feature>
<evidence type="ECO:0000313" key="6">
    <source>
        <dbReference type="EMBL" id="KAG5469961.1"/>
    </source>
</evidence>
<feature type="transmembrane region" description="Helical" evidence="5">
    <location>
        <begin position="24"/>
        <end position="45"/>
    </location>
</feature>
<evidence type="ECO:0000256" key="5">
    <source>
        <dbReference type="SAM" id="Phobius"/>
    </source>
</evidence>
<evidence type="ECO:0000313" key="7">
    <source>
        <dbReference type="Proteomes" id="UP000674179"/>
    </source>
</evidence>
<organism evidence="6 7">
    <name type="scientific">Leishmania enriettii</name>
    <dbReference type="NCBI Taxonomy" id="5663"/>
    <lineage>
        <taxon>Eukaryota</taxon>
        <taxon>Discoba</taxon>
        <taxon>Euglenozoa</taxon>
        <taxon>Kinetoplastea</taxon>
        <taxon>Metakinetoplastina</taxon>
        <taxon>Trypanosomatida</taxon>
        <taxon>Trypanosomatidae</taxon>
        <taxon>Leishmaniinae</taxon>
        <taxon>Leishmania</taxon>
    </lineage>
</organism>
<keyword evidence="7" id="KW-1185">Reference proteome</keyword>
<dbReference type="InterPro" id="IPR003689">
    <property type="entry name" value="ZIP"/>
</dbReference>
<dbReference type="Pfam" id="PF02535">
    <property type="entry name" value="Zip"/>
    <property type="match status" value="1"/>
</dbReference>
<feature type="transmembrane region" description="Helical" evidence="5">
    <location>
        <begin position="268"/>
        <end position="292"/>
    </location>
</feature>
<keyword evidence="4 5" id="KW-0472">Membrane</keyword>
<gene>
    <name evidence="6" type="ORF">CUR178_02103</name>
</gene>
<reference evidence="6 7" key="1">
    <citation type="submission" date="2021-02" db="EMBL/GenBank/DDBJ databases">
        <title>Leishmania (Mundinia) enrietti genome sequencing and assembly.</title>
        <authorList>
            <person name="Almutairi H."/>
            <person name="Gatherer D."/>
        </authorList>
    </citation>
    <scope>NUCLEOTIDE SEQUENCE [LARGE SCALE GENOMIC DNA]</scope>
    <source>
        <strain evidence="6">CUR178</strain>
    </source>
</reference>
<dbReference type="GeneID" id="94169376"/>
<sequence length="334" mass="35572">MNYTGAPGSPSCEAPQSEHYSTTWHVVALSVVLCCSLFGTVLPIVGKRASAFRVPECTYAIGRSLATGVMLGVALIHMLKPANESLTSECTSSAIRKPSSPLAYIVCLVSVAAMHSLEACLRAFFDGCGTFLSSPIASEERRHLLSGSKAGGHHLHSRVPAFDDPQGSDGMSMFSAVLLEFGVSLHSLFVGLTLGVCADAELYTLMCALSFHQFFEGIALGSRLVDAALRPRTEYVFAAIFVLSAPCGALFGIICVHENVINIKGSSYLLTQGILDSVCAGILLYIGFQLLVSDFYADVRSTIHSVRSPRGFLLGMLVALWVGVSAMAFIGQYL</sequence>
<comment type="caution">
    <text evidence="6">The sequence shown here is derived from an EMBL/GenBank/DDBJ whole genome shotgun (WGS) entry which is preliminary data.</text>
</comment>
<name>A0A836H324_LEIEN</name>